<evidence type="ECO:0000313" key="4">
    <source>
        <dbReference type="Proteomes" id="UP000011513"/>
    </source>
</evidence>
<feature type="transmembrane region" description="Helical" evidence="2">
    <location>
        <begin position="42"/>
        <end position="60"/>
    </location>
</feature>
<gene>
    <name evidence="3" type="ORF">C474_00582</name>
</gene>
<dbReference type="eggNOG" id="arCOG04663">
    <property type="taxonomic scope" value="Archaea"/>
</dbReference>
<feature type="transmembrane region" description="Helical" evidence="2">
    <location>
        <begin position="128"/>
        <end position="147"/>
    </location>
</feature>
<sequence length="233" mass="24918">MSQTDLRSVVESRRVNTVLSWLLVGFLLVAAAGQFADGELQWAGFTLAVAAVALVPAAALRNPTSMLPWEVLFLAAFPIITRALVTGETVGGMTFTGRVTTYLAVAAVALIVAVELDVFTSIQMNHSFAVAFVVVTTMAAAGVWAVSRWASDVLVGTAFLYDGRTEAVIEEALMWDFVAATVAGVFAGVLFEYYFRRLARLHSRLPEGDAGARPTPRDDGRAAESGDGEVSRR</sequence>
<protein>
    <submittedName>
        <fullName evidence="3">Uncharacterized protein</fullName>
    </submittedName>
</protein>
<keyword evidence="2" id="KW-0812">Transmembrane</keyword>
<dbReference type="PATRIC" id="fig|1227487.5.peg.124"/>
<keyword evidence="4" id="KW-1185">Reference proteome</keyword>
<dbReference type="Proteomes" id="UP000011513">
    <property type="component" value="Unassembled WGS sequence"/>
</dbReference>
<dbReference type="InParanoid" id="M0DH24"/>
<dbReference type="EMBL" id="AOIV01000003">
    <property type="protein sequence ID" value="ELZ34811.1"/>
    <property type="molecule type" value="Genomic_DNA"/>
</dbReference>
<organism evidence="3 4">
    <name type="scientific">Halogeometricum pallidum JCM 14848</name>
    <dbReference type="NCBI Taxonomy" id="1227487"/>
    <lineage>
        <taxon>Archaea</taxon>
        <taxon>Methanobacteriati</taxon>
        <taxon>Methanobacteriota</taxon>
        <taxon>Stenosarchaea group</taxon>
        <taxon>Halobacteria</taxon>
        <taxon>Halobacteriales</taxon>
        <taxon>Haloferacaceae</taxon>
        <taxon>Halogeometricum</taxon>
    </lineage>
</organism>
<feature type="compositionally biased region" description="Basic and acidic residues" evidence="1">
    <location>
        <begin position="215"/>
        <end position="233"/>
    </location>
</feature>
<keyword evidence="2" id="KW-0472">Membrane</keyword>
<name>M0DH24_HALPD</name>
<feature type="transmembrane region" description="Helical" evidence="2">
    <location>
        <begin position="67"/>
        <end position="87"/>
    </location>
</feature>
<feature type="region of interest" description="Disordered" evidence="1">
    <location>
        <begin position="208"/>
        <end position="233"/>
    </location>
</feature>
<dbReference type="AlphaFoldDB" id="M0DH24"/>
<dbReference type="OrthoDB" id="342532at2157"/>
<accession>M0DH24</accession>
<evidence type="ECO:0000256" key="2">
    <source>
        <dbReference type="SAM" id="Phobius"/>
    </source>
</evidence>
<reference evidence="3 4" key="1">
    <citation type="journal article" date="2014" name="PLoS Genet.">
        <title>Phylogenetically driven sequencing of extremely halophilic archaea reveals strategies for static and dynamic osmo-response.</title>
        <authorList>
            <person name="Becker E.A."/>
            <person name="Seitzer P.M."/>
            <person name="Tritt A."/>
            <person name="Larsen D."/>
            <person name="Krusor M."/>
            <person name="Yao A.I."/>
            <person name="Wu D."/>
            <person name="Madern D."/>
            <person name="Eisen J.A."/>
            <person name="Darling A.E."/>
            <person name="Facciotti M.T."/>
        </authorList>
    </citation>
    <scope>NUCLEOTIDE SEQUENCE [LARGE SCALE GENOMIC DNA]</scope>
    <source>
        <strain evidence="3 4">JCM 14848</strain>
    </source>
</reference>
<evidence type="ECO:0000256" key="1">
    <source>
        <dbReference type="SAM" id="MobiDB-lite"/>
    </source>
</evidence>
<keyword evidence="2" id="KW-1133">Transmembrane helix</keyword>
<comment type="caution">
    <text evidence="3">The sequence shown here is derived from an EMBL/GenBank/DDBJ whole genome shotgun (WGS) entry which is preliminary data.</text>
</comment>
<proteinExistence type="predicted"/>
<feature type="transmembrane region" description="Helical" evidence="2">
    <location>
        <begin position="99"/>
        <end position="116"/>
    </location>
</feature>
<dbReference type="RefSeq" id="WP_008382926.1">
    <property type="nucleotide sequence ID" value="NZ_AOIV01000003.1"/>
</dbReference>
<evidence type="ECO:0000313" key="3">
    <source>
        <dbReference type="EMBL" id="ELZ34811.1"/>
    </source>
</evidence>
<feature type="transmembrane region" description="Helical" evidence="2">
    <location>
        <begin position="172"/>
        <end position="195"/>
    </location>
</feature>